<dbReference type="Gene3D" id="3.40.1410.10">
    <property type="entry name" value="Chorismate lyase-like"/>
    <property type="match status" value="1"/>
</dbReference>
<dbReference type="CDD" id="cd07377">
    <property type="entry name" value="WHTH_GntR"/>
    <property type="match status" value="1"/>
</dbReference>
<dbReference type="PRINTS" id="PR00035">
    <property type="entry name" value="HTHGNTR"/>
</dbReference>
<evidence type="ECO:0000313" key="5">
    <source>
        <dbReference type="EMBL" id="MDD0839875.1"/>
    </source>
</evidence>
<dbReference type="InterPro" id="IPR000524">
    <property type="entry name" value="Tscrpt_reg_HTH_GntR"/>
</dbReference>
<reference evidence="5 6" key="1">
    <citation type="submission" date="2023-02" db="EMBL/GenBank/DDBJ databases">
        <title>Bacterial whole genomic sequence of Curvibacter sp. HBC61.</title>
        <authorList>
            <person name="Le V."/>
            <person name="Ko S.-R."/>
            <person name="Ahn C.-Y."/>
            <person name="Oh H.-M."/>
        </authorList>
    </citation>
    <scope>NUCLEOTIDE SEQUENCE [LARGE SCALE GENOMIC DNA]</scope>
    <source>
        <strain evidence="5 6">HBC61</strain>
    </source>
</reference>
<dbReference type="SUPFAM" id="SSF64288">
    <property type="entry name" value="Chorismate lyase-like"/>
    <property type="match status" value="1"/>
</dbReference>
<dbReference type="InterPro" id="IPR036388">
    <property type="entry name" value="WH-like_DNA-bd_sf"/>
</dbReference>
<dbReference type="PANTHER" id="PTHR44846:SF1">
    <property type="entry name" value="MANNOSYL-D-GLYCERATE TRANSPORT_METABOLISM SYSTEM REPRESSOR MNGR-RELATED"/>
    <property type="match status" value="1"/>
</dbReference>
<dbReference type="Proteomes" id="UP001528673">
    <property type="component" value="Unassembled WGS sequence"/>
</dbReference>
<evidence type="ECO:0000259" key="4">
    <source>
        <dbReference type="PROSITE" id="PS50949"/>
    </source>
</evidence>
<dbReference type="SMART" id="SM00866">
    <property type="entry name" value="UTRA"/>
    <property type="match status" value="1"/>
</dbReference>
<dbReference type="SUPFAM" id="SSF46785">
    <property type="entry name" value="Winged helix' DNA-binding domain"/>
    <property type="match status" value="1"/>
</dbReference>
<dbReference type="SMART" id="SM00345">
    <property type="entry name" value="HTH_GNTR"/>
    <property type="match status" value="1"/>
</dbReference>
<proteinExistence type="predicted"/>
<dbReference type="PANTHER" id="PTHR44846">
    <property type="entry name" value="MANNOSYL-D-GLYCERATE TRANSPORT/METABOLISM SYSTEM REPRESSOR MNGR-RELATED"/>
    <property type="match status" value="1"/>
</dbReference>
<gene>
    <name evidence="5" type="ORF">PSQ40_14925</name>
</gene>
<protein>
    <submittedName>
        <fullName evidence="5">GntR family transcriptional regulator</fullName>
    </submittedName>
</protein>
<dbReference type="Pfam" id="PF07702">
    <property type="entry name" value="UTRA"/>
    <property type="match status" value="1"/>
</dbReference>
<feature type="domain" description="HTH gntR-type" evidence="4">
    <location>
        <begin position="18"/>
        <end position="86"/>
    </location>
</feature>
<keyword evidence="3" id="KW-0804">Transcription</keyword>
<accession>A0ABT5N0U0</accession>
<evidence type="ECO:0000256" key="2">
    <source>
        <dbReference type="ARBA" id="ARBA00023125"/>
    </source>
</evidence>
<name>A0ABT5N0U0_9BURK</name>
<keyword evidence="6" id="KW-1185">Reference proteome</keyword>
<dbReference type="EMBL" id="JAQSIP010000007">
    <property type="protein sequence ID" value="MDD0839875.1"/>
    <property type="molecule type" value="Genomic_DNA"/>
</dbReference>
<organism evidence="5 6">
    <name type="scientific">Curvibacter cyanobacteriorum</name>
    <dbReference type="NCBI Taxonomy" id="3026422"/>
    <lineage>
        <taxon>Bacteria</taxon>
        <taxon>Pseudomonadati</taxon>
        <taxon>Pseudomonadota</taxon>
        <taxon>Betaproteobacteria</taxon>
        <taxon>Burkholderiales</taxon>
        <taxon>Comamonadaceae</taxon>
        <taxon>Curvibacter</taxon>
    </lineage>
</organism>
<dbReference type="InterPro" id="IPR011663">
    <property type="entry name" value="UTRA"/>
</dbReference>
<evidence type="ECO:0000256" key="3">
    <source>
        <dbReference type="ARBA" id="ARBA00023163"/>
    </source>
</evidence>
<dbReference type="InterPro" id="IPR036390">
    <property type="entry name" value="WH_DNA-bd_sf"/>
</dbReference>
<dbReference type="Gene3D" id="1.10.10.10">
    <property type="entry name" value="Winged helix-like DNA-binding domain superfamily/Winged helix DNA-binding domain"/>
    <property type="match status" value="1"/>
</dbReference>
<sequence length="272" mass="29854">MSDPAARGKALPSLGGSPPRYQQLAQTLLNEIGSGRYPVGSQLPTEFELCEQFGVSRSTAREALKRLVQLGLVVRQARIGTTVKSTASVPGYRQLTADVADLHQYATDTTLVIEPGQTRLINATEAEMLEASAGETWLHLQGLRRATGEARPICHTELWLHPAFRAIQGIEGPLRGSVYGAIEQQFGEVVTSVEQEIRAVAIAPHLAEVLQVPRHSPGLWVCRKYRNHRDELIELAISVHPADRFSHTSILRREWAGDAPRDDKAPPRGRGA</sequence>
<dbReference type="InterPro" id="IPR050679">
    <property type="entry name" value="Bact_HTH_transcr_reg"/>
</dbReference>
<evidence type="ECO:0000313" key="6">
    <source>
        <dbReference type="Proteomes" id="UP001528673"/>
    </source>
</evidence>
<dbReference type="PROSITE" id="PS50949">
    <property type="entry name" value="HTH_GNTR"/>
    <property type="match status" value="1"/>
</dbReference>
<dbReference type="InterPro" id="IPR028978">
    <property type="entry name" value="Chorismate_lyase_/UTRA_dom_sf"/>
</dbReference>
<keyword evidence="2" id="KW-0238">DNA-binding</keyword>
<dbReference type="Pfam" id="PF00392">
    <property type="entry name" value="GntR"/>
    <property type="match status" value="1"/>
</dbReference>
<keyword evidence="1" id="KW-0805">Transcription regulation</keyword>
<comment type="caution">
    <text evidence="5">The sequence shown here is derived from an EMBL/GenBank/DDBJ whole genome shotgun (WGS) entry which is preliminary data.</text>
</comment>
<evidence type="ECO:0000256" key="1">
    <source>
        <dbReference type="ARBA" id="ARBA00023015"/>
    </source>
</evidence>